<dbReference type="RefSeq" id="WP_139251503.1">
    <property type="nucleotide sequence ID" value="NZ_FQUP01000003.1"/>
</dbReference>
<evidence type="ECO:0008006" key="4">
    <source>
        <dbReference type="Google" id="ProtNLM"/>
    </source>
</evidence>
<sequence>MKPWLISRGAIALMALVGGAGLASADPLAGIWNGQFQQVGEAGTYRVTLDASGDGIKVDYADQSCGGTLEPVGEKGNSSFYIETITRGGIDPATGHGCIGGNVTLIKVGDTFVWGWVGEHKGKPLVASATLEKAK</sequence>
<evidence type="ECO:0000313" key="3">
    <source>
        <dbReference type="Proteomes" id="UP000184485"/>
    </source>
</evidence>
<gene>
    <name evidence="2" type="ORF">SAMN02745157_3608</name>
</gene>
<feature type="signal peptide" evidence="1">
    <location>
        <begin position="1"/>
        <end position="25"/>
    </location>
</feature>
<dbReference type="EMBL" id="FQUP01000003">
    <property type="protein sequence ID" value="SHG10282.1"/>
    <property type="molecule type" value="Genomic_DNA"/>
</dbReference>
<keyword evidence="3" id="KW-1185">Reference proteome</keyword>
<proteinExistence type="predicted"/>
<dbReference type="Proteomes" id="UP000184485">
    <property type="component" value="Unassembled WGS sequence"/>
</dbReference>
<organism evidence="2 3">
    <name type="scientific">Kaistia soli DSM 19436</name>
    <dbReference type="NCBI Taxonomy" id="1122133"/>
    <lineage>
        <taxon>Bacteria</taxon>
        <taxon>Pseudomonadati</taxon>
        <taxon>Pseudomonadota</taxon>
        <taxon>Alphaproteobacteria</taxon>
        <taxon>Hyphomicrobiales</taxon>
        <taxon>Kaistiaceae</taxon>
        <taxon>Kaistia</taxon>
    </lineage>
</organism>
<keyword evidence="1" id="KW-0732">Signal</keyword>
<accession>A0A1M5H3G4</accession>
<name>A0A1M5H3G4_9HYPH</name>
<reference evidence="2 3" key="1">
    <citation type="submission" date="2016-11" db="EMBL/GenBank/DDBJ databases">
        <authorList>
            <person name="Jaros S."/>
            <person name="Januszkiewicz K."/>
            <person name="Wedrychowicz H."/>
        </authorList>
    </citation>
    <scope>NUCLEOTIDE SEQUENCE [LARGE SCALE GENOMIC DNA]</scope>
    <source>
        <strain evidence="2 3">DSM 19436</strain>
    </source>
</reference>
<dbReference type="AlphaFoldDB" id="A0A1M5H3G4"/>
<evidence type="ECO:0000313" key="2">
    <source>
        <dbReference type="EMBL" id="SHG10282.1"/>
    </source>
</evidence>
<evidence type="ECO:0000256" key="1">
    <source>
        <dbReference type="SAM" id="SignalP"/>
    </source>
</evidence>
<protein>
    <recommendedName>
        <fullName evidence="4">Protease inhibitor Inh</fullName>
    </recommendedName>
</protein>
<dbReference type="OrthoDB" id="8072597at2"/>
<feature type="chain" id="PRO_5012657607" description="Protease inhibitor Inh" evidence="1">
    <location>
        <begin position="26"/>
        <end position="135"/>
    </location>
</feature>